<dbReference type="SUPFAM" id="SSF52833">
    <property type="entry name" value="Thioredoxin-like"/>
    <property type="match status" value="1"/>
</dbReference>
<dbReference type="Gene3D" id="3.40.30.10">
    <property type="entry name" value="Glutaredoxin"/>
    <property type="match status" value="1"/>
</dbReference>
<dbReference type="PANTHER" id="PTHR30041:SF8">
    <property type="entry name" value="PROTEIN YFFB"/>
    <property type="match status" value="1"/>
</dbReference>
<evidence type="ECO:0000313" key="3">
    <source>
        <dbReference type="EMBL" id="SDS71889.1"/>
    </source>
</evidence>
<name>A0A1H1UJ88_9PSED</name>
<dbReference type="InterPro" id="IPR006503">
    <property type="entry name" value="Nase-assoc"/>
</dbReference>
<dbReference type="STRING" id="1392877.SAMN05216221_2455"/>
<keyword evidence="4" id="KW-1185">Reference proteome</keyword>
<accession>A0A1H1UJ88</accession>
<dbReference type="InterPro" id="IPR036249">
    <property type="entry name" value="Thioredoxin-like_sf"/>
</dbReference>
<proteinExistence type="inferred from homology"/>
<sequence length="147" mass="16106">MTRIVFYAKPGCATNARQQRLLRAAGIDLEVRDLLGEPWNAERLLAFFADRPVSEWFNRAAPAVKAGAVVPEALDRVQALALLLATPLLIRRPLLQLGTKHLAGFDPLALNALLPEQHRLREQPAADSDSCAREVHGHSACRAAEEA</sequence>
<protein>
    <submittedName>
        <fullName evidence="3">Nitrogenase-associated protein</fullName>
    </submittedName>
</protein>
<dbReference type="OrthoDB" id="5432555at2"/>
<organism evidence="3 4">
    <name type="scientific">Pseudomonas oryzae</name>
    <dbReference type="NCBI Taxonomy" id="1392877"/>
    <lineage>
        <taxon>Bacteria</taxon>
        <taxon>Pseudomonadati</taxon>
        <taxon>Pseudomonadota</taxon>
        <taxon>Gammaproteobacteria</taxon>
        <taxon>Pseudomonadales</taxon>
        <taxon>Pseudomonadaceae</taxon>
        <taxon>Pseudomonas</taxon>
    </lineage>
</organism>
<reference evidence="4" key="1">
    <citation type="submission" date="2016-10" db="EMBL/GenBank/DDBJ databases">
        <authorList>
            <person name="Varghese N."/>
            <person name="Submissions S."/>
        </authorList>
    </citation>
    <scope>NUCLEOTIDE SEQUENCE [LARGE SCALE GENOMIC DNA]</scope>
    <source>
        <strain evidence="4">KCTC 32247</strain>
    </source>
</reference>
<dbReference type="NCBIfam" id="TIGR01616">
    <property type="entry name" value="nitro_assoc"/>
    <property type="match status" value="1"/>
</dbReference>
<dbReference type="PROSITE" id="PS51353">
    <property type="entry name" value="ARSC"/>
    <property type="match status" value="1"/>
</dbReference>
<dbReference type="Pfam" id="PF03960">
    <property type="entry name" value="ArsC"/>
    <property type="match status" value="1"/>
</dbReference>
<dbReference type="Proteomes" id="UP000243359">
    <property type="component" value="Chromosome I"/>
</dbReference>
<evidence type="ECO:0000313" key="4">
    <source>
        <dbReference type="Proteomes" id="UP000243359"/>
    </source>
</evidence>
<evidence type="ECO:0000256" key="1">
    <source>
        <dbReference type="ARBA" id="ARBA00007198"/>
    </source>
</evidence>
<dbReference type="InterPro" id="IPR006660">
    <property type="entry name" value="Arsenate_reductase-like"/>
</dbReference>
<dbReference type="RefSeq" id="WP_090349209.1">
    <property type="nucleotide sequence ID" value="NZ_LT629751.1"/>
</dbReference>
<comment type="similarity">
    <text evidence="1 2">Belongs to the ArsC family.</text>
</comment>
<gene>
    <name evidence="3" type="ORF">SAMN05216221_2455</name>
</gene>
<evidence type="ECO:0000256" key="2">
    <source>
        <dbReference type="PROSITE-ProRule" id="PRU01282"/>
    </source>
</evidence>
<dbReference type="PANTHER" id="PTHR30041">
    <property type="entry name" value="ARSENATE REDUCTASE"/>
    <property type="match status" value="1"/>
</dbReference>
<dbReference type="EMBL" id="LT629751">
    <property type="protein sequence ID" value="SDS71889.1"/>
    <property type="molecule type" value="Genomic_DNA"/>
</dbReference>
<dbReference type="AlphaFoldDB" id="A0A1H1UJ88"/>